<evidence type="ECO:0000313" key="4">
    <source>
        <dbReference type="Proteomes" id="UP000065533"/>
    </source>
</evidence>
<dbReference type="InterPro" id="IPR001650">
    <property type="entry name" value="Helicase_C-like"/>
</dbReference>
<keyword evidence="3" id="KW-0540">Nuclease</keyword>
<protein>
    <submittedName>
        <fullName evidence="3">NgoFVII family restriction endonuclease</fullName>
    </submittedName>
</protein>
<dbReference type="InterPro" id="IPR025202">
    <property type="entry name" value="PLD-like_dom"/>
</dbReference>
<dbReference type="InterPro" id="IPR014001">
    <property type="entry name" value="Helicase_ATP-bd"/>
</dbReference>
<dbReference type="CDD" id="cd09204">
    <property type="entry name" value="PLDc_N_DEXD_b2"/>
    <property type="match status" value="1"/>
</dbReference>
<dbReference type="Gene3D" id="3.30.870.10">
    <property type="entry name" value="Endonuclease Chain A"/>
    <property type="match status" value="1"/>
</dbReference>
<dbReference type="PROSITE" id="PS51192">
    <property type="entry name" value="HELICASE_ATP_BIND_1"/>
    <property type="match status" value="1"/>
</dbReference>
<dbReference type="Pfam" id="PF00271">
    <property type="entry name" value="Helicase_C"/>
    <property type="match status" value="1"/>
</dbReference>
<organism evidence="3 4">
    <name type="scientific">Planococcus kocurii</name>
    <dbReference type="NCBI Taxonomy" id="1374"/>
    <lineage>
        <taxon>Bacteria</taxon>
        <taxon>Bacillati</taxon>
        <taxon>Bacillota</taxon>
        <taxon>Bacilli</taxon>
        <taxon>Bacillales</taxon>
        <taxon>Caryophanaceae</taxon>
        <taxon>Planococcus</taxon>
    </lineage>
</organism>
<keyword evidence="4" id="KW-1185">Reference proteome</keyword>
<gene>
    <name evidence="3" type="ORF">AUO94_01785</name>
</gene>
<dbReference type="InterPro" id="IPR021835">
    <property type="entry name" value="DUF3427"/>
</dbReference>
<dbReference type="Pfam" id="PF26350">
    <property type="entry name" value="DUF8090"/>
    <property type="match status" value="1"/>
</dbReference>
<proteinExistence type="predicted"/>
<dbReference type="SMART" id="SM00487">
    <property type="entry name" value="DEXDc"/>
    <property type="match status" value="1"/>
</dbReference>
<dbReference type="InterPro" id="IPR006935">
    <property type="entry name" value="Helicase/UvrB_N"/>
</dbReference>
<dbReference type="PROSITE" id="PS51194">
    <property type="entry name" value="HELICASE_CTER"/>
    <property type="match status" value="1"/>
</dbReference>
<dbReference type="SUPFAM" id="SSF56024">
    <property type="entry name" value="Phospholipase D/nuclease"/>
    <property type="match status" value="1"/>
</dbReference>
<feature type="domain" description="Helicase C-terminal" evidence="2">
    <location>
        <begin position="436"/>
        <end position="592"/>
    </location>
</feature>
<dbReference type="GO" id="GO:0004519">
    <property type="term" value="F:endonuclease activity"/>
    <property type="evidence" value="ECO:0007669"/>
    <property type="project" value="UniProtKB-KW"/>
</dbReference>
<dbReference type="SMART" id="SM00490">
    <property type="entry name" value="HELICc"/>
    <property type="match status" value="1"/>
</dbReference>
<accession>A0ABN4JRH4</accession>
<keyword evidence="3" id="KW-0378">Hydrolase</keyword>
<evidence type="ECO:0000259" key="1">
    <source>
        <dbReference type="PROSITE" id="PS51192"/>
    </source>
</evidence>
<sequence length="974" mass="112245">MNFLQNLEDSLYKGFIDQAKPSGERFKPTLLINNTKTNDTVLNSITEELDSCQSFLFSVAFVTESGLATLKTHLSDLDRKGIKGRILTSTFLNFNQPKVFKELMKINNVEVRLSNIKGFHSKGYIFSHETHQTLIVGSSNLTAQALQVNYEWNVKLSSHENGELVHHFYQQFEEVWESAQPLTEQWITNYEQSYVPIEYRKELKNIAEFPEVYTENPLKEAINIKPNKMQEAALQQIQSVREAGNDKGLVISATGTGKTYLSAFDVRSFAPKRMLFIVHREQILQKAKSDFIRILGGVESDFGILSGNLRETDARYLFATIQTISKEATLNQLDPQAFDYILIDEVHKAGAKSYQKVIEHFQPNFLMGMTATPERTDDFNIYELFDYNVAYEIRLQEALEEDMLCPFHYFGVTDVEYEEGVIDEATVFSKLITEERVDHLLQKINYYGHSGEKVRGLMFCSRKEEAIKLSEELNRRGLKTVALTGQNSQEERILHVDRLENGIIDYILTVDIFNEGIDIPSVNQVVMLRQTQSSIIFIQQLGRGLRKHGSKEFVTIIDFIGNYKNNYLIPVALSGERSQNKDNIRRRMKDTSYIRGISTVNFEEIAKNRIFSSISQSKLVNIKILREAYFELKNRLGKIPRFEDFIIHNSIDPMIIVKTHKKNKASYNLFLNYYQFLLKLKETEQVLNKYEDQILTMLSQEILNGKRLHEILLLELLVEKDQVTLGTYEQSVKSHNCTVNSDTFASVERILGLSFFNQGPRKKYGNKPLVVFGESSIYFNEDIQESLKKNTSFRKMFVDLIVSAKELSKSYECNRALTLYKKYTRKDACRLLNWSSDESSTIYGYKTKHGSCPIFVTYHKNDEVESSVAYTEGFISPEIFKWSTRSNRTLASGEVKTIIDAAENNIDLHLFIKKDDDEGGDFYYLGQALPDKENIEQALMTDKNLKEIPVVHMHLALENTVESKLYHYITSEEN</sequence>
<dbReference type="Gene3D" id="3.40.50.300">
    <property type="entry name" value="P-loop containing nucleotide triphosphate hydrolases"/>
    <property type="match status" value="2"/>
</dbReference>
<dbReference type="InterPro" id="IPR027417">
    <property type="entry name" value="P-loop_NTPase"/>
</dbReference>
<dbReference type="Pfam" id="PF11907">
    <property type="entry name" value="DUF3427"/>
    <property type="match status" value="1"/>
</dbReference>
<dbReference type="EMBL" id="CP013661">
    <property type="protein sequence ID" value="ALS77447.1"/>
    <property type="molecule type" value="Genomic_DNA"/>
</dbReference>
<dbReference type="Pfam" id="PF13091">
    <property type="entry name" value="PLDc_2"/>
    <property type="match status" value="1"/>
</dbReference>
<dbReference type="InterPro" id="IPR050742">
    <property type="entry name" value="Helicase_Restrict-Modif_Enz"/>
</dbReference>
<feature type="domain" description="Helicase ATP-binding" evidence="1">
    <location>
        <begin position="239"/>
        <end position="391"/>
    </location>
</feature>
<keyword evidence="3" id="KW-0255">Endonuclease</keyword>
<dbReference type="SUPFAM" id="SSF52540">
    <property type="entry name" value="P-loop containing nucleoside triphosphate hydrolases"/>
    <property type="match status" value="1"/>
</dbReference>
<name>A0ABN4JRH4_9BACL</name>
<dbReference type="CDD" id="cd18032">
    <property type="entry name" value="DEXHc_RE_I_III_res"/>
    <property type="match status" value="1"/>
</dbReference>
<dbReference type="RefSeq" id="WP_058384127.1">
    <property type="nucleotide sequence ID" value="NZ_CP013661.2"/>
</dbReference>
<evidence type="ECO:0000259" key="2">
    <source>
        <dbReference type="PROSITE" id="PS51194"/>
    </source>
</evidence>
<evidence type="ECO:0000313" key="3">
    <source>
        <dbReference type="EMBL" id="ALS77447.1"/>
    </source>
</evidence>
<dbReference type="InterPro" id="IPR058403">
    <property type="entry name" value="DUF8090"/>
</dbReference>
<dbReference type="Proteomes" id="UP000065533">
    <property type="component" value="Chromosome"/>
</dbReference>
<dbReference type="CDD" id="cd18799">
    <property type="entry name" value="SF2_C_EcoAI-like"/>
    <property type="match status" value="1"/>
</dbReference>
<dbReference type="PANTHER" id="PTHR47396:SF1">
    <property type="entry name" value="ATP-DEPENDENT HELICASE IRC3-RELATED"/>
    <property type="match status" value="1"/>
</dbReference>
<dbReference type="Pfam" id="PF04851">
    <property type="entry name" value="ResIII"/>
    <property type="match status" value="1"/>
</dbReference>
<dbReference type="PANTHER" id="PTHR47396">
    <property type="entry name" value="TYPE I RESTRICTION ENZYME ECOKI R PROTEIN"/>
    <property type="match status" value="1"/>
</dbReference>
<reference evidence="3" key="1">
    <citation type="submission" date="2016-01" db="EMBL/GenBank/DDBJ databases">
        <title>Complete genome of Planococcus kocurri type strain.</title>
        <authorList>
            <person name="See-Too W.S."/>
        </authorList>
    </citation>
    <scope>NUCLEOTIDE SEQUENCE [LARGE SCALE GENOMIC DNA]</scope>
    <source>
        <strain evidence="3">ATCC 43650</strain>
    </source>
</reference>